<keyword evidence="1" id="KW-0472">Membrane</keyword>
<dbReference type="VEuPathDB" id="FungiDB:ASPZODRAFT_114013"/>
<accession>A0A1L9SNP8</accession>
<dbReference type="OrthoDB" id="408631at2759"/>
<dbReference type="Pfam" id="PF00135">
    <property type="entry name" value="COesterase"/>
    <property type="match status" value="1"/>
</dbReference>
<dbReference type="GeneID" id="34607538"/>
<dbReference type="InterPro" id="IPR050309">
    <property type="entry name" value="Type-B_Carboxylest/Lipase"/>
</dbReference>
<keyword evidence="1" id="KW-1133">Transmembrane helix</keyword>
<dbReference type="RefSeq" id="XP_022583243.1">
    <property type="nucleotide sequence ID" value="XM_022721073.1"/>
</dbReference>
<protein>
    <recommendedName>
        <fullName evidence="2">Carboxylesterase type B domain-containing protein</fullName>
    </recommendedName>
</protein>
<dbReference type="Proteomes" id="UP000184188">
    <property type="component" value="Unassembled WGS sequence"/>
</dbReference>
<evidence type="ECO:0000256" key="1">
    <source>
        <dbReference type="SAM" id="Phobius"/>
    </source>
</evidence>
<evidence type="ECO:0000313" key="3">
    <source>
        <dbReference type="EMBL" id="OJJ48733.1"/>
    </source>
</evidence>
<gene>
    <name evidence="3" type="ORF">ASPZODRAFT_114013</name>
</gene>
<name>A0A1L9SNP8_9EURO</name>
<sequence length="605" mass="66387">MGKPFHSSVFRVRVEPLHAYPRTIVILTVAGPLIWRTVKIENDTYNTKSRSHSGHIFLQSPVSLFLVFFIHFIFRMKYRTETAALMAGLLSTTHAALYETPIETEYGMVQGAAALNSSIDGLFPNWQNISAWKGIPYAASTAGKNRWRPPQPREAWNGTLDATSFSDACPDTGSSDTASEDCLTVNVWSPATSADENLPVMVWSYGAGFSSSSDEFDGSGLASKGIVFVSYNYRTGPFGWLALPELASESPTNTSGNYGLLDQIEVLKWVKANIANFGGNPDHVVSAGQSFGSGAVLHTINSPLAKGLIVGAIAESGIKDPYDPDYGTYGSNYVNMTYAESFSETYQSSLNCTTVEELRELTVDELLDGTGVDAFTGGFNPVLDNWAIPSTYFESLVNGPANDVPILVGNNRDEDEATYNLSMTVAEFKEDIVDTYGAYADQFLAEYNVTSDAWAGRAYDAISRDRARISTWLYSVSWAKTASSPVYTYEWDHAPPDQDSGAYHASEIFYTLYSLWNVDSTDWQPADYEIADKVSSYWANFVKTGNPNNGSSYTAGTLAHWPPSVATSNTTFNIGDSFEVVPLASNAQIETIFNWFIYDMDGKPY</sequence>
<dbReference type="AlphaFoldDB" id="A0A1L9SNP8"/>
<dbReference type="STRING" id="1073090.A0A1L9SNP8"/>
<proteinExistence type="predicted"/>
<dbReference type="SUPFAM" id="SSF53474">
    <property type="entry name" value="alpha/beta-Hydrolases"/>
    <property type="match status" value="1"/>
</dbReference>
<feature type="transmembrane region" description="Helical" evidence="1">
    <location>
        <begin position="56"/>
        <end position="74"/>
    </location>
</feature>
<dbReference type="InterPro" id="IPR029058">
    <property type="entry name" value="AB_hydrolase_fold"/>
</dbReference>
<dbReference type="PANTHER" id="PTHR11559">
    <property type="entry name" value="CARBOXYLESTERASE"/>
    <property type="match status" value="1"/>
</dbReference>
<organism evidence="3 4">
    <name type="scientific">Penicilliopsis zonata CBS 506.65</name>
    <dbReference type="NCBI Taxonomy" id="1073090"/>
    <lineage>
        <taxon>Eukaryota</taxon>
        <taxon>Fungi</taxon>
        <taxon>Dikarya</taxon>
        <taxon>Ascomycota</taxon>
        <taxon>Pezizomycotina</taxon>
        <taxon>Eurotiomycetes</taxon>
        <taxon>Eurotiomycetidae</taxon>
        <taxon>Eurotiales</taxon>
        <taxon>Aspergillaceae</taxon>
        <taxon>Penicilliopsis</taxon>
    </lineage>
</organism>
<dbReference type="PROSITE" id="PS00941">
    <property type="entry name" value="CARBOXYLESTERASE_B_2"/>
    <property type="match status" value="1"/>
</dbReference>
<dbReference type="EMBL" id="KV878339">
    <property type="protein sequence ID" value="OJJ48733.1"/>
    <property type="molecule type" value="Genomic_DNA"/>
</dbReference>
<feature type="transmembrane region" description="Helical" evidence="1">
    <location>
        <begin position="19"/>
        <end position="35"/>
    </location>
</feature>
<dbReference type="InterPro" id="IPR002018">
    <property type="entry name" value="CarbesteraseB"/>
</dbReference>
<dbReference type="InterPro" id="IPR019819">
    <property type="entry name" value="Carboxylesterase_B_CS"/>
</dbReference>
<evidence type="ECO:0000313" key="4">
    <source>
        <dbReference type="Proteomes" id="UP000184188"/>
    </source>
</evidence>
<feature type="domain" description="Carboxylesterase type B" evidence="2">
    <location>
        <begin position="102"/>
        <end position="578"/>
    </location>
</feature>
<evidence type="ECO:0000259" key="2">
    <source>
        <dbReference type="Pfam" id="PF00135"/>
    </source>
</evidence>
<keyword evidence="1" id="KW-0812">Transmembrane</keyword>
<dbReference type="Gene3D" id="3.40.50.1820">
    <property type="entry name" value="alpha/beta hydrolase"/>
    <property type="match status" value="1"/>
</dbReference>
<reference evidence="4" key="1">
    <citation type="journal article" date="2017" name="Genome Biol.">
        <title>Comparative genomics reveals high biological diversity and specific adaptations in the industrially and medically important fungal genus Aspergillus.</title>
        <authorList>
            <person name="de Vries R.P."/>
            <person name="Riley R."/>
            <person name="Wiebenga A."/>
            <person name="Aguilar-Osorio G."/>
            <person name="Amillis S."/>
            <person name="Uchima C.A."/>
            <person name="Anderluh G."/>
            <person name="Asadollahi M."/>
            <person name="Askin M."/>
            <person name="Barry K."/>
            <person name="Battaglia E."/>
            <person name="Bayram O."/>
            <person name="Benocci T."/>
            <person name="Braus-Stromeyer S.A."/>
            <person name="Caldana C."/>
            <person name="Canovas D."/>
            <person name="Cerqueira G.C."/>
            <person name="Chen F."/>
            <person name="Chen W."/>
            <person name="Choi C."/>
            <person name="Clum A."/>
            <person name="Dos Santos R.A."/>
            <person name="Damasio A.R."/>
            <person name="Diallinas G."/>
            <person name="Emri T."/>
            <person name="Fekete E."/>
            <person name="Flipphi M."/>
            <person name="Freyberg S."/>
            <person name="Gallo A."/>
            <person name="Gournas C."/>
            <person name="Habgood R."/>
            <person name="Hainaut M."/>
            <person name="Harispe M.L."/>
            <person name="Henrissat B."/>
            <person name="Hilden K.S."/>
            <person name="Hope R."/>
            <person name="Hossain A."/>
            <person name="Karabika E."/>
            <person name="Karaffa L."/>
            <person name="Karanyi Z."/>
            <person name="Krasevec N."/>
            <person name="Kuo A."/>
            <person name="Kusch H."/>
            <person name="LaButti K."/>
            <person name="Lagendijk E.L."/>
            <person name="Lapidus A."/>
            <person name="Levasseur A."/>
            <person name="Lindquist E."/>
            <person name="Lipzen A."/>
            <person name="Logrieco A.F."/>
            <person name="MacCabe A."/>
            <person name="Maekelae M.R."/>
            <person name="Malavazi I."/>
            <person name="Melin P."/>
            <person name="Meyer V."/>
            <person name="Mielnichuk N."/>
            <person name="Miskei M."/>
            <person name="Molnar A.P."/>
            <person name="Mule G."/>
            <person name="Ngan C.Y."/>
            <person name="Orejas M."/>
            <person name="Orosz E."/>
            <person name="Ouedraogo J.P."/>
            <person name="Overkamp K.M."/>
            <person name="Park H.-S."/>
            <person name="Perrone G."/>
            <person name="Piumi F."/>
            <person name="Punt P.J."/>
            <person name="Ram A.F."/>
            <person name="Ramon A."/>
            <person name="Rauscher S."/>
            <person name="Record E."/>
            <person name="Riano-Pachon D.M."/>
            <person name="Robert V."/>
            <person name="Roehrig J."/>
            <person name="Ruller R."/>
            <person name="Salamov A."/>
            <person name="Salih N.S."/>
            <person name="Samson R.A."/>
            <person name="Sandor E."/>
            <person name="Sanguinetti M."/>
            <person name="Schuetze T."/>
            <person name="Sepcic K."/>
            <person name="Shelest E."/>
            <person name="Sherlock G."/>
            <person name="Sophianopoulou V."/>
            <person name="Squina F.M."/>
            <person name="Sun H."/>
            <person name="Susca A."/>
            <person name="Todd R.B."/>
            <person name="Tsang A."/>
            <person name="Unkles S.E."/>
            <person name="van de Wiele N."/>
            <person name="van Rossen-Uffink D."/>
            <person name="Oliveira J.V."/>
            <person name="Vesth T.C."/>
            <person name="Visser J."/>
            <person name="Yu J.-H."/>
            <person name="Zhou M."/>
            <person name="Andersen M.R."/>
            <person name="Archer D.B."/>
            <person name="Baker S.E."/>
            <person name="Benoit I."/>
            <person name="Brakhage A.A."/>
            <person name="Braus G.H."/>
            <person name="Fischer R."/>
            <person name="Frisvad J.C."/>
            <person name="Goldman G.H."/>
            <person name="Houbraken J."/>
            <person name="Oakley B."/>
            <person name="Pocsi I."/>
            <person name="Scazzocchio C."/>
            <person name="Seiboth B."/>
            <person name="vanKuyk P.A."/>
            <person name="Wortman J."/>
            <person name="Dyer P.S."/>
            <person name="Grigoriev I.V."/>
        </authorList>
    </citation>
    <scope>NUCLEOTIDE SEQUENCE [LARGE SCALE GENOMIC DNA]</scope>
    <source>
        <strain evidence="4">CBS 506.65</strain>
    </source>
</reference>
<keyword evidence="4" id="KW-1185">Reference proteome</keyword>